<proteinExistence type="predicted"/>
<evidence type="ECO:0000313" key="3">
    <source>
        <dbReference type="Proteomes" id="UP001501411"/>
    </source>
</evidence>
<feature type="domain" description="GP-PDE" evidence="1">
    <location>
        <begin position="7"/>
        <end position="271"/>
    </location>
</feature>
<protein>
    <submittedName>
        <fullName evidence="2">Glycerophosphodiester phosphodiesterase family protein</fullName>
    </submittedName>
</protein>
<comment type="caution">
    <text evidence="2">The sequence shown here is derived from an EMBL/GenBank/DDBJ whole genome shotgun (WGS) entry which is preliminary data.</text>
</comment>
<dbReference type="Gene3D" id="3.20.20.190">
    <property type="entry name" value="Phosphatidylinositol (PI) phosphodiesterase"/>
    <property type="match status" value="1"/>
</dbReference>
<dbReference type="RefSeq" id="WP_345230064.1">
    <property type="nucleotide sequence ID" value="NZ_BAABIQ010000003.1"/>
</dbReference>
<dbReference type="InterPro" id="IPR030395">
    <property type="entry name" value="GP_PDE_dom"/>
</dbReference>
<accession>A0ABP9AFX8</accession>
<organism evidence="2 3">
    <name type="scientific">Olivibacter ginsenosidimutans</name>
    <dbReference type="NCBI Taxonomy" id="1176537"/>
    <lineage>
        <taxon>Bacteria</taxon>
        <taxon>Pseudomonadati</taxon>
        <taxon>Bacteroidota</taxon>
        <taxon>Sphingobacteriia</taxon>
        <taxon>Sphingobacteriales</taxon>
        <taxon>Sphingobacteriaceae</taxon>
        <taxon>Olivibacter</taxon>
    </lineage>
</organism>
<evidence type="ECO:0000313" key="2">
    <source>
        <dbReference type="EMBL" id="GAA4780504.1"/>
    </source>
</evidence>
<dbReference type="Proteomes" id="UP001501411">
    <property type="component" value="Unassembled WGS sequence"/>
</dbReference>
<sequence>MAQTQSFDKQAHRGGRGLMPENTLAAMKNALDLGTTVELDLYFSKDQQIIVSHDAYISSVFAQDAKGRAVKKEDEARLKLNRLNYREIKQYDVGLRPHPEFPQQKKIAAYIPLFAELIDSVEAYAKAKALPAPHYNIEAKVPSPAKEATNAFRENFIKAMMKIILKKGIQARVMIQSFDPGMLEIVHRDYAKQVETSYLVSRGDLTSNLQKLSFVPDIYSPYYPLVTPELVKQCHEQHIRIIPWTVNTKAAIEKLRAMDVDGIISDYPNLF</sequence>
<gene>
    <name evidence="2" type="ORF">GCM10023231_04470</name>
</gene>
<dbReference type="SUPFAM" id="SSF51695">
    <property type="entry name" value="PLC-like phosphodiesterases"/>
    <property type="match status" value="1"/>
</dbReference>
<dbReference type="PROSITE" id="PS51704">
    <property type="entry name" value="GP_PDE"/>
    <property type="match status" value="1"/>
</dbReference>
<keyword evidence="3" id="KW-1185">Reference proteome</keyword>
<reference evidence="3" key="1">
    <citation type="journal article" date="2019" name="Int. J. Syst. Evol. Microbiol.">
        <title>The Global Catalogue of Microorganisms (GCM) 10K type strain sequencing project: providing services to taxonomists for standard genome sequencing and annotation.</title>
        <authorList>
            <consortium name="The Broad Institute Genomics Platform"/>
            <consortium name="The Broad Institute Genome Sequencing Center for Infectious Disease"/>
            <person name="Wu L."/>
            <person name="Ma J."/>
        </authorList>
    </citation>
    <scope>NUCLEOTIDE SEQUENCE [LARGE SCALE GENOMIC DNA]</scope>
    <source>
        <strain evidence="3">JCM 18200</strain>
    </source>
</reference>
<dbReference type="Pfam" id="PF03009">
    <property type="entry name" value="GDPD"/>
    <property type="match status" value="1"/>
</dbReference>
<dbReference type="EMBL" id="BAABIQ010000003">
    <property type="protein sequence ID" value="GAA4780504.1"/>
    <property type="molecule type" value="Genomic_DNA"/>
</dbReference>
<evidence type="ECO:0000259" key="1">
    <source>
        <dbReference type="PROSITE" id="PS51704"/>
    </source>
</evidence>
<dbReference type="InterPro" id="IPR017946">
    <property type="entry name" value="PLC-like_Pdiesterase_TIM-brl"/>
</dbReference>
<dbReference type="PANTHER" id="PTHR46211">
    <property type="entry name" value="GLYCEROPHOSPHORYL DIESTER PHOSPHODIESTERASE"/>
    <property type="match status" value="1"/>
</dbReference>
<dbReference type="PANTHER" id="PTHR46211:SF14">
    <property type="entry name" value="GLYCEROPHOSPHODIESTER PHOSPHODIESTERASE"/>
    <property type="match status" value="1"/>
</dbReference>
<name>A0ABP9AFX8_9SPHI</name>